<evidence type="ECO:0000256" key="10">
    <source>
        <dbReference type="ARBA" id="ARBA00022777"/>
    </source>
</evidence>
<evidence type="ECO:0000256" key="16">
    <source>
        <dbReference type="HAMAP-Rule" id="MF_01274"/>
    </source>
</evidence>
<protein>
    <recommendedName>
        <fullName evidence="15 16">Type III pantothenate kinase</fullName>
        <ecNumber evidence="6 16">2.7.1.33</ecNumber>
    </recommendedName>
    <alternativeName>
        <fullName evidence="16">PanK-III</fullName>
    </alternativeName>
    <alternativeName>
        <fullName evidence="16">Pantothenic acid kinase</fullName>
    </alternativeName>
</protein>
<dbReference type="Proteomes" id="UP000823921">
    <property type="component" value="Unassembled WGS sequence"/>
</dbReference>
<evidence type="ECO:0000256" key="5">
    <source>
        <dbReference type="ARBA" id="ARBA00011738"/>
    </source>
</evidence>
<keyword evidence="13 16" id="KW-0173">Coenzyme A biosynthesis</keyword>
<dbReference type="GO" id="GO:0005524">
    <property type="term" value="F:ATP binding"/>
    <property type="evidence" value="ECO:0007669"/>
    <property type="project" value="UniProtKB-UniRule"/>
</dbReference>
<dbReference type="EMBL" id="DWXO01000081">
    <property type="protein sequence ID" value="HJB81045.1"/>
    <property type="molecule type" value="Genomic_DNA"/>
</dbReference>
<comment type="caution">
    <text evidence="16">Lacks conserved residue(s) required for the propagation of feature annotation.</text>
</comment>
<keyword evidence="16" id="KW-0479">Metal-binding</keyword>
<dbReference type="PANTHER" id="PTHR34265">
    <property type="entry name" value="TYPE III PANTOTHENATE KINASE"/>
    <property type="match status" value="1"/>
</dbReference>
<reference evidence="17" key="2">
    <citation type="submission" date="2021-04" db="EMBL/GenBank/DDBJ databases">
        <authorList>
            <person name="Gilroy R."/>
        </authorList>
    </citation>
    <scope>NUCLEOTIDE SEQUENCE</scope>
    <source>
        <strain evidence="17">CHK192-8294</strain>
    </source>
</reference>
<evidence type="ECO:0000313" key="18">
    <source>
        <dbReference type="Proteomes" id="UP000823921"/>
    </source>
</evidence>
<reference evidence="17" key="1">
    <citation type="journal article" date="2021" name="PeerJ">
        <title>Extensive microbial diversity within the chicken gut microbiome revealed by metagenomics and culture.</title>
        <authorList>
            <person name="Gilroy R."/>
            <person name="Ravi A."/>
            <person name="Getino M."/>
            <person name="Pursley I."/>
            <person name="Horton D.L."/>
            <person name="Alikhan N.F."/>
            <person name="Baker D."/>
            <person name="Gharbi K."/>
            <person name="Hall N."/>
            <person name="Watson M."/>
            <person name="Adriaenssens E.M."/>
            <person name="Foster-Nyarko E."/>
            <person name="Jarju S."/>
            <person name="Secka A."/>
            <person name="Antonio M."/>
            <person name="Oren A."/>
            <person name="Chaudhuri R.R."/>
            <person name="La Ragione R."/>
            <person name="Hildebrand F."/>
            <person name="Pallen M.J."/>
        </authorList>
    </citation>
    <scope>NUCLEOTIDE SEQUENCE</scope>
    <source>
        <strain evidence="17">CHK192-8294</strain>
    </source>
</reference>
<feature type="binding site" evidence="16">
    <location>
        <position position="176"/>
    </location>
    <ligand>
        <name>substrate</name>
    </ligand>
</feature>
<dbReference type="InterPro" id="IPR043129">
    <property type="entry name" value="ATPase_NBD"/>
</dbReference>
<feature type="active site" description="Proton acceptor" evidence="16">
    <location>
        <position position="101"/>
    </location>
</feature>
<evidence type="ECO:0000256" key="14">
    <source>
        <dbReference type="ARBA" id="ARBA00038036"/>
    </source>
</evidence>
<organism evidence="17 18">
    <name type="scientific">Candidatus Flavonifractor intestinigallinarum</name>
    <dbReference type="NCBI Taxonomy" id="2838586"/>
    <lineage>
        <taxon>Bacteria</taxon>
        <taxon>Bacillati</taxon>
        <taxon>Bacillota</taxon>
        <taxon>Clostridia</taxon>
        <taxon>Eubacteriales</taxon>
        <taxon>Oscillospiraceae</taxon>
        <taxon>Flavonifractor</taxon>
    </lineage>
</organism>
<dbReference type="Pfam" id="PF03309">
    <property type="entry name" value="Pan_kinase"/>
    <property type="match status" value="1"/>
</dbReference>
<evidence type="ECO:0000313" key="17">
    <source>
        <dbReference type="EMBL" id="HJB81045.1"/>
    </source>
</evidence>
<dbReference type="AlphaFoldDB" id="A0A9D2MMB6"/>
<comment type="subunit">
    <text evidence="5 16">Homodimer.</text>
</comment>
<evidence type="ECO:0000256" key="4">
    <source>
        <dbReference type="ARBA" id="ARBA00005225"/>
    </source>
</evidence>
<evidence type="ECO:0000256" key="7">
    <source>
        <dbReference type="ARBA" id="ARBA00022490"/>
    </source>
</evidence>
<keyword evidence="9 16" id="KW-0547">Nucleotide-binding</keyword>
<evidence type="ECO:0000256" key="6">
    <source>
        <dbReference type="ARBA" id="ARBA00012102"/>
    </source>
</evidence>
<gene>
    <name evidence="16" type="primary">coaX</name>
    <name evidence="17" type="ORF">H9712_08665</name>
</gene>
<comment type="catalytic activity">
    <reaction evidence="1 16">
        <text>(R)-pantothenate + ATP = (R)-4'-phosphopantothenate + ADP + H(+)</text>
        <dbReference type="Rhea" id="RHEA:16373"/>
        <dbReference type="ChEBI" id="CHEBI:10986"/>
        <dbReference type="ChEBI" id="CHEBI:15378"/>
        <dbReference type="ChEBI" id="CHEBI:29032"/>
        <dbReference type="ChEBI" id="CHEBI:30616"/>
        <dbReference type="ChEBI" id="CHEBI:456216"/>
        <dbReference type="EC" id="2.7.1.33"/>
    </reaction>
</comment>
<evidence type="ECO:0000256" key="15">
    <source>
        <dbReference type="ARBA" id="ARBA00040883"/>
    </source>
</evidence>
<proteinExistence type="inferred from homology"/>
<sequence>MLFTVDIGNTTVAIAGLEGERVAFVKKLPSDPGLNWPAALRQLLEGVEAQGAVLSSVVPALTGPVGEGLKAITGKPVLVVDKTTPTGLDLSGYDTANLGMDRVVDCVAALAMYTTPVAVFDMGTATTLSVVDRGGLFRGGMILPGLALGLEALSARAAQLPPITLSQPEGLLGTDTVSCMKYGALYGAAGAIEGIVRRLEEELGGLTVVLTGGNSTLVRPLLGIPTAWEPHLTFLGLGEIWKGNN</sequence>
<keyword evidence="11 16" id="KW-0067">ATP-binding</keyword>
<keyword evidence="7 16" id="KW-0963">Cytoplasm</keyword>
<comment type="cofactor">
    <cofactor evidence="16">
        <name>NH4(+)</name>
        <dbReference type="ChEBI" id="CHEBI:28938"/>
    </cofactor>
    <cofactor evidence="16">
        <name>K(+)</name>
        <dbReference type="ChEBI" id="CHEBI:29103"/>
    </cofactor>
    <text evidence="16">A monovalent cation. Ammonium or potassium.</text>
</comment>
<comment type="subcellular location">
    <subcellularLocation>
        <location evidence="3 16">Cytoplasm</location>
    </subcellularLocation>
</comment>
<feature type="binding site" evidence="16">
    <location>
        <begin position="6"/>
        <end position="13"/>
    </location>
    <ligand>
        <name>ATP</name>
        <dbReference type="ChEBI" id="CHEBI:30616"/>
    </ligand>
</feature>
<evidence type="ECO:0000256" key="13">
    <source>
        <dbReference type="ARBA" id="ARBA00022993"/>
    </source>
</evidence>
<dbReference type="GO" id="GO:0004594">
    <property type="term" value="F:pantothenate kinase activity"/>
    <property type="evidence" value="ECO:0007669"/>
    <property type="project" value="UniProtKB-UniRule"/>
</dbReference>
<evidence type="ECO:0000256" key="11">
    <source>
        <dbReference type="ARBA" id="ARBA00022840"/>
    </source>
</evidence>
<comment type="function">
    <text evidence="16">Catalyzes the phosphorylation of pantothenate (Pan), the first step in CoA biosynthesis.</text>
</comment>
<keyword evidence="12 16" id="KW-0630">Potassium</keyword>
<keyword evidence="8 16" id="KW-0808">Transferase</keyword>
<dbReference type="PANTHER" id="PTHR34265:SF1">
    <property type="entry name" value="TYPE III PANTOTHENATE KINASE"/>
    <property type="match status" value="1"/>
</dbReference>
<dbReference type="CDD" id="cd24015">
    <property type="entry name" value="ASKHA_NBD_PanK-III"/>
    <property type="match status" value="1"/>
</dbReference>
<accession>A0A9D2MMB6</accession>
<feature type="binding site" evidence="16">
    <location>
        <begin position="99"/>
        <end position="102"/>
    </location>
    <ligand>
        <name>substrate</name>
    </ligand>
</feature>
<name>A0A9D2MMB6_9FIRM</name>
<dbReference type="GO" id="GO:0046872">
    <property type="term" value="F:metal ion binding"/>
    <property type="evidence" value="ECO:0007669"/>
    <property type="project" value="UniProtKB-KW"/>
</dbReference>
<dbReference type="Gene3D" id="3.30.420.40">
    <property type="match status" value="2"/>
</dbReference>
<evidence type="ECO:0000256" key="12">
    <source>
        <dbReference type="ARBA" id="ARBA00022958"/>
    </source>
</evidence>
<comment type="caution">
    <text evidence="17">The sequence shown here is derived from an EMBL/GenBank/DDBJ whole genome shotgun (WGS) entry which is preliminary data.</text>
</comment>
<evidence type="ECO:0000256" key="8">
    <source>
        <dbReference type="ARBA" id="ARBA00022679"/>
    </source>
</evidence>
<comment type="cofactor">
    <cofactor evidence="2">
        <name>K(+)</name>
        <dbReference type="ChEBI" id="CHEBI:29103"/>
    </cofactor>
</comment>
<dbReference type="SUPFAM" id="SSF53067">
    <property type="entry name" value="Actin-like ATPase domain"/>
    <property type="match status" value="2"/>
</dbReference>
<feature type="binding site" evidence="16">
    <location>
        <position position="121"/>
    </location>
    <ligand>
        <name>K(+)</name>
        <dbReference type="ChEBI" id="CHEBI:29103"/>
    </ligand>
</feature>
<dbReference type="HAMAP" id="MF_01274">
    <property type="entry name" value="Pantothen_kinase_3"/>
    <property type="match status" value="1"/>
</dbReference>
<evidence type="ECO:0000256" key="9">
    <source>
        <dbReference type="ARBA" id="ARBA00022741"/>
    </source>
</evidence>
<evidence type="ECO:0000256" key="1">
    <source>
        <dbReference type="ARBA" id="ARBA00001206"/>
    </source>
</evidence>
<feature type="binding site" evidence="16">
    <location>
        <position position="124"/>
    </location>
    <ligand>
        <name>ATP</name>
        <dbReference type="ChEBI" id="CHEBI:30616"/>
    </ligand>
</feature>
<dbReference type="InterPro" id="IPR004619">
    <property type="entry name" value="Type_III_PanK"/>
</dbReference>
<keyword evidence="10 16" id="KW-0418">Kinase</keyword>
<dbReference type="EC" id="2.7.1.33" evidence="6 16"/>
<dbReference type="GO" id="GO:0015937">
    <property type="term" value="P:coenzyme A biosynthetic process"/>
    <property type="evidence" value="ECO:0007669"/>
    <property type="project" value="UniProtKB-UniRule"/>
</dbReference>
<dbReference type="NCBIfam" id="TIGR00671">
    <property type="entry name" value="baf"/>
    <property type="match status" value="1"/>
</dbReference>
<comment type="pathway">
    <text evidence="4 16">Cofactor biosynthesis; coenzyme A biosynthesis; CoA from (R)-pantothenate: step 1/5.</text>
</comment>
<dbReference type="GO" id="GO:0005737">
    <property type="term" value="C:cytoplasm"/>
    <property type="evidence" value="ECO:0007669"/>
    <property type="project" value="UniProtKB-SubCell"/>
</dbReference>
<evidence type="ECO:0000256" key="2">
    <source>
        <dbReference type="ARBA" id="ARBA00001958"/>
    </source>
</evidence>
<evidence type="ECO:0000256" key="3">
    <source>
        <dbReference type="ARBA" id="ARBA00004496"/>
    </source>
</evidence>
<comment type="similarity">
    <text evidence="14 16">Belongs to the type III pantothenate kinase family.</text>
</comment>